<accession>A0A6A8DNA1</accession>
<dbReference type="Proteomes" id="UP000799092">
    <property type="component" value="Unassembled WGS sequence"/>
</dbReference>
<evidence type="ECO:0000313" key="2">
    <source>
        <dbReference type="Proteomes" id="UP000799092"/>
    </source>
</evidence>
<sequence>MEKNENRKNDMPDFDSLDDRIIVEPSNSPRIVAKTNLDVKTNKDENPYATDNVTDDTEQRLFNEFFDES</sequence>
<evidence type="ECO:0000313" key="1">
    <source>
        <dbReference type="EMBL" id="MRH44517.1"/>
    </source>
</evidence>
<comment type="caution">
    <text evidence="1">The sequence shown here is derived from an EMBL/GenBank/DDBJ whole genome shotgun (WGS) entry which is preliminary data.</text>
</comment>
<proteinExistence type="predicted"/>
<name>A0A6A8DNA1_9BACI</name>
<keyword evidence="2" id="KW-1185">Reference proteome</keyword>
<gene>
    <name evidence="1" type="ORF">GH741_17880</name>
</gene>
<dbReference type="EMBL" id="WJNG01000016">
    <property type="protein sequence ID" value="MRH44517.1"/>
    <property type="molecule type" value="Genomic_DNA"/>
</dbReference>
<protein>
    <submittedName>
        <fullName evidence="1">Uncharacterized protein</fullName>
    </submittedName>
</protein>
<organism evidence="1 2">
    <name type="scientific">Aquibacillus halophilus</name>
    <dbReference type="NCBI Taxonomy" id="930132"/>
    <lineage>
        <taxon>Bacteria</taxon>
        <taxon>Bacillati</taxon>
        <taxon>Bacillota</taxon>
        <taxon>Bacilli</taxon>
        <taxon>Bacillales</taxon>
        <taxon>Bacillaceae</taxon>
        <taxon>Aquibacillus</taxon>
    </lineage>
</organism>
<dbReference type="RefSeq" id="WP_153738130.1">
    <property type="nucleotide sequence ID" value="NZ_WJNG01000016.1"/>
</dbReference>
<reference evidence="1" key="1">
    <citation type="submission" date="2019-11" db="EMBL/GenBank/DDBJ databases">
        <authorList>
            <person name="Li J."/>
        </authorList>
    </citation>
    <scope>NUCLEOTIDE SEQUENCE</scope>
    <source>
        <strain evidence="1">B6B</strain>
    </source>
</reference>
<dbReference type="OrthoDB" id="2469080at2"/>
<dbReference type="AlphaFoldDB" id="A0A6A8DNA1"/>